<reference evidence="1" key="1">
    <citation type="submission" date="2012-03" db="EMBL/GenBank/DDBJ databases">
        <title>Functional metagenomics reveals considerable lignocellulase gene clusters in the gut microbiome of a wood-feeding higher termite.</title>
        <authorList>
            <person name="Liu N."/>
        </authorList>
    </citation>
    <scope>NUCLEOTIDE SEQUENCE</scope>
</reference>
<dbReference type="AlphaFoldDB" id="A0A806K1M7"/>
<proteinExistence type="predicted"/>
<protein>
    <submittedName>
        <fullName evidence="1">Uncharacterized protein</fullName>
    </submittedName>
</protein>
<evidence type="ECO:0000313" key="1">
    <source>
        <dbReference type="EMBL" id="AGS53788.1"/>
    </source>
</evidence>
<name>A0A806K1M7_9BACT</name>
<dbReference type="EMBL" id="JQ844252">
    <property type="protein sequence ID" value="AGS53788.1"/>
    <property type="molecule type" value="Genomic_DNA"/>
</dbReference>
<organism evidence="1">
    <name type="scientific">uncultured bacterium contig00039</name>
    <dbReference type="NCBI Taxonomy" id="1181527"/>
    <lineage>
        <taxon>Bacteria</taxon>
        <taxon>environmental samples</taxon>
    </lineage>
</organism>
<accession>A0A806K1M7</accession>
<sequence>MNDMTEEEADALDEYFTKNLPKVDPTKGGITTRQGFRMIAIDRISEDYLLTMSLATRKTPTELISDMVREKIAVSN</sequence>